<proteinExistence type="predicted"/>
<dbReference type="GO" id="GO:0003676">
    <property type="term" value="F:nucleic acid binding"/>
    <property type="evidence" value="ECO:0007669"/>
    <property type="project" value="InterPro"/>
</dbReference>
<gene>
    <name evidence="2" type="ORF">CR513_21691</name>
</gene>
<dbReference type="OrthoDB" id="1935586at2759"/>
<dbReference type="EMBL" id="QJKJ01004053">
    <property type="protein sequence ID" value="RDX95748.1"/>
    <property type="molecule type" value="Genomic_DNA"/>
</dbReference>
<dbReference type="AlphaFoldDB" id="A0A371GYW2"/>
<reference evidence="2" key="1">
    <citation type="submission" date="2018-05" db="EMBL/GenBank/DDBJ databases">
        <title>Draft genome of Mucuna pruriens seed.</title>
        <authorList>
            <person name="Nnadi N.E."/>
            <person name="Vos R."/>
            <person name="Hasami M.H."/>
            <person name="Devisetty U.K."/>
            <person name="Aguiy J.C."/>
        </authorList>
    </citation>
    <scope>NUCLEOTIDE SEQUENCE [LARGE SCALE GENOMIC DNA]</scope>
    <source>
        <strain evidence="2">JCA_2017</strain>
    </source>
</reference>
<evidence type="ECO:0000256" key="1">
    <source>
        <dbReference type="SAM" id="MobiDB-lite"/>
    </source>
</evidence>
<dbReference type="InterPro" id="IPR036397">
    <property type="entry name" value="RNaseH_sf"/>
</dbReference>
<feature type="region of interest" description="Disordered" evidence="1">
    <location>
        <begin position="136"/>
        <end position="155"/>
    </location>
</feature>
<comment type="caution">
    <text evidence="2">The sequence shown here is derived from an EMBL/GenBank/DDBJ whole genome shotgun (WGS) entry which is preliminary data.</text>
</comment>
<sequence>MGKNLKSWEEWPPHIEFAYNMVVNTTTSNSTFELVYGFNPLTPFRFVVFPNISVMLNCNGVSKTQFVKDLHTKAHSHIEKMVEQYANNANKGKTQKVFEEGDLVWVHLRKIRFPNLRKSKLLLRNHEPNLRENYFQQGEPDETMTNLEEEPQSNK</sequence>
<organism evidence="2 3">
    <name type="scientific">Mucuna pruriens</name>
    <name type="common">Velvet bean</name>
    <name type="synonym">Dolichos pruriens</name>
    <dbReference type="NCBI Taxonomy" id="157652"/>
    <lineage>
        <taxon>Eukaryota</taxon>
        <taxon>Viridiplantae</taxon>
        <taxon>Streptophyta</taxon>
        <taxon>Embryophyta</taxon>
        <taxon>Tracheophyta</taxon>
        <taxon>Spermatophyta</taxon>
        <taxon>Magnoliopsida</taxon>
        <taxon>eudicotyledons</taxon>
        <taxon>Gunneridae</taxon>
        <taxon>Pentapetalae</taxon>
        <taxon>rosids</taxon>
        <taxon>fabids</taxon>
        <taxon>Fabales</taxon>
        <taxon>Fabaceae</taxon>
        <taxon>Papilionoideae</taxon>
        <taxon>50 kb inversion clade</taxon>
        <taxon>NPAAA clade</taxon>
        <taxon>indigoferoid/millettioid clade</taxon>
        <taxon>Phaseoleae</taxon>
        <taxon>Mucuna</taxon>
    </lineage>
</organism>
<dbReference type="Gene3D" id="3.30.420.10">
    <property type="entry name" value="Ribonuclease H-like superfamily/Ribonuclease H"/>
    <property type="match status" value="1"/>
</dbReference>
<evidence type="ECO:0000313" key="2">
    <source>
        <dbReference type="EMBL" id="RDX95748.1"/>
    </source>
</evidence>
<feature type="non-terminal residue" evidence="2">
    <location>
        <position position="1"/>
    </location>
</feature>
<keyword evidence="3" id="KW-1185">Reference proteome</keyword>
<accession>A0A371GYW2</accession>
<evidence type="ECO:0000313" key="3">
    <source>
        <dbReference type="Proteomes" id="UP000257109"/>
    </source>
</evidence>
<name>A0A371GYW2_MUCPR</name>
<protein>
    <submittedName>
        <fullName evidence="2">Uncharacterized protein</fullName>
    </submittedName>
</protein>
<dbReference type="Proteomes" id="UP000257109">
    <property type="component" value="Unassembled WGS sequence"/>
</dbReference>
<feature type="compositionally biased region" description="Acidic residues" evidence="1">
    <location>
        <begin position="139"/>
        <end position="155"/>
    </location>
</feature>